<dbReference type="GO" id="GO:0006508">
    <property type="term" value="P:proteolysis"/>
    <property type="evidence" value="ECO:0007669"/>
    <property type="project" value="InterPro"/>
</dbReference>
<protein>
    <recommendedName>
        <fullName evidence="2">Dienelactone hydrolase domain-containing protein</fullName>
    </recommendedName>
</protein>
<dbReference type="GO" id="GO:0016788">
    <property type="term" value="F:hydrolase activity, acting on ester bonds"/>
    <property type="evidence" value="ECO:0007669"/>
    <property type="project" value="UniProtKB-ARBA"/>
</dbReference>
<organism evidence="3">
    <name type="scientific">marine metagenome</name>
    <dbReference type="NCBI Taxonomy" id="408172"/>
    <lineage>
        <taxon>unclassified sequences</taxon>
        <taxon>metagenomes</taxon>
        <taxon>ecological metagenomes</taxon>
    </lineage>
</organism>
<feature type="domain" description="Dienelactone hydrolase" evidence="2">
    <location>
        <begin position="40"/>
        <end position="248"/>
    </location>
</feature>
<evidence type="ECO:0000259" key="2">
    <source>
        <dbReference type="Pfam" id="PF01738"/>
    </source>
</evidence>
<dbReference type="PROSITE" id="PS00708">
    <property type="entry name" value="PRO_ENDOPEP_SER"/>
    <property type="match status" value="1"/>
</dbReference>
<accession>A0A381XJX5</accession>
<dbReference type="SUPFAM" id="SSF53474">
    <property type="entry name" value="alpha/beta-Hydrolases"/>
    <property type="match status" value="1"/>
</dbReference>
<proteinExistence type="predicted"/>
<reference evidence="3" key="1">
    <citation type="submission" date="2018-05" db="EMBL/GenBank/DDBJ databases">
        <authorList>
            <person name="Lanie J.A."/>
            <person name="Ng W.-L."/>
            <person name="Kazmierczak K.M."/>
            <person name="Andrzejewski T.M."/>
            <person name="Davidsen T.M."/>
            <person name="Wayne K.J."/>
            <person name="Tettelin H."/>
            <person name="Glass J.I."/>
            <person name="Rusch D."/>
            <person name="Podicherti R."/>
            <person name="Tsui H.-C.T."/>
            <person name="Winkler M.E."/>
        </authorList>
    </citation>
    <scope>NUCLEOTIDE SEQUENCE</scope>
</reference>
<dbReference type="PANTHER" id="PTHR22946:SF9">
    <property type="entry name" value="POLYKETIDE TRANSFERASE AF380"/>
    <property type="match status" value="1"/>
</dbReference>
<dbReference type="GO" id="GO:0004252">
    <property type="term" value="F:serine-type endopeptidase activity"/>
    <property type="evidence" value="ECO:0007669"/>
    <property type="project" value="InterPro"/>
</dbReference>
<dbReference type="Pfam" id="PF01738">
    <property type="entry name" value="DLH"/>
    <property type="match status" value="1"/>
</dbReference>
<dbReference type="InterPro" id="IPR002471">
    <property type="entry name" value="Pept_S9_AS"/>
</dbReference>
<dbReference type="EMBL" id="UINC01015456">
    <property type="protein sequence ID" value="SVA65066.1"/>
    <property type="molecule type" value="Genomic_DNA"/>
</dbReference>
<dbReference type="Gene3D" id="3.40.50.1820">
    <property type="entry name" value="alpha/beta hydrolase"/>
    <property type="match status" value="1"/>
</dbReference>
<name>A0A381XJX5_9ZZZZ</name>
<keyword evidence="1" id="KW-0378">Hydrolase</keyword>
<sequence>MKQKYGIHKDAELIKIQSYYADDYLEIKEGRYKDRPVKVDALIHYPKGEGPFPVLIIAHSSGGPAEFMDKWYKYYRSQLKPLLKMGIAVMYLDNFSGRNVINTYANQQQATHWSTYIDAFMALEHLSKDPKINIKKVGISGYSRGGIISLMISEKRLRDAIVSKDLYFAAAQPRSPDCWSIGMFRNPQPIKETKTWMVLGGKDDYTLAKNCVIQGEKIKANGGDIEITVKKGWGHGFLGNWKASYQEEPQTFYNCPPYYTEDDGSWNKEQMDLMIKHGEVKSEEEFHKLFKEDKRLFLVKNWDAYYAEKCIGTGAYEGGNKWGSFKKAYFKFWKENLL</sequence>
<evidence type="ECO:0000256" key="1">
    <source>
        <dbReference type="ARBA" id="ARBA00022801"/>
    </source>
</evidence>
<evidence type="ECO:0000313" key="3">
    <source>
        <dbReference type="EMBL" id="SVA65066.1"/>
    </source>
</evidence>
<dbReference type="PANTHER" id="PTHR22946">
    <property type="entry name" value="DIENELACTONE HYDROLASE DOMAIN-CONTAINING PROTEIN-RELATED"/>
    <property type="match status" value="1"/>
</dbReference>
<dbReference type="InterPro" id="IPR002925">
    <property type="entry name" value="Dienelactn_hydro"/>
</dbReference>
<dbReference type="InterPro" id="IPR029058">
    <property type="entry name" value="AB_hydrolase_fold"/>
</dbReference>
<dbReference type="InterPro" id="IPR050261">
    <property type="entry name" value="FrsA_esterase"/>
</dbReference>
<dbReference type="AlphaFoldDB" id="A0A381XJX5"/>
<gene>
    <name evidence="3" type="ORF">METZ01_LOCUS117920</name>
</gene>